<proteinExistence type="predicted"/>
<feature type="signal peptide" evidence="2">
    <location>
        <begin position="1"/>
        <end position="16"/>
    </location>
</feature>
<accession>A0ABD2IVL4</accession>
<feature type="region of interest" description="Disordered" evidence="1">
    <location>
        <begin position="149"/>
        <end position="168"/>
    </location>
</feature>
<keyword evidence="4" id="KW-1185">Reference proteome</keyword>
<name>A0ABD2IVL4_HETSC</name>
<evidence type="ECO:0000313" key="4">
    <source>
        <dbReference type="Proteomes" id="UP001620645"/>
    </source>
</evidence>
<evidence type="ECO:0000313" key="3">
    <source>
        <dbReference type="EMBL" id="KAL3083969.1"/>
    </source>
</evidence>
<dbReference type="AlphaFoldDB" id="A0ABD2IVL4"/>
<reference evidence="3 4" key="1">
    <citation type="submission" date="2024-10" db="EMBL/GenBank/DDBJ databases">
        <authorList>
            <person name="Kim D."/>
        </authorList>
    </citation>
    <scope>NUCLEOTIDE SEQUENCE [LARGE SCALE GENOMIC DNA]</scope>
    <source>
        <strain evidence="3">Taebaek</strain>
    </source>
</reference>
<dbReference type="EMBL" id="JBICCN010000244">
    <property type="protein sequence ID" value="KAL3083969.1"/>
    <property type="molecule type" value="Genomic_DNA"/>
</dbReference>
<gene>
    <name evidence="3" type="ORF">niasHS_008841</name>
</gene>
<evidence type="ECO:0000256" key="1">
    <source>
        <dbReference type="SAM" id="MobiDB-lite"/>
    </source>
</evidence>
<comment type="caution">
    <text evidence="3">The sequence shown here is derived from an EMBL/GenBank/DDBJ whole genome shotgun (WGS) entry which is preliminary data.</text>
</comment>
<sequence>MHLFLAFSPFFLPLLCQNWAHSNDNELTLKITPSLLADEKETNLYYVQAYCMNRGKRFHPRYGTFVLERSAAAANEDKVTISFEQKEPCDYYEADVRIQSGSFYVPGWQIELLHSYEFYSKRNENVANGQTYVFSLANQQPKKKMTSEMTLDGEGQAAHQQQQKGFSQKRLASYVALSDSDESDGERKARRKSEWKDECYFYNI</sequence>
<protein>
    <submittedName>
        <fullName evidence="3">Uncharacterized protein</fullName>
    </submittedName>
</protein>
<keyword evidence="2" id="KW-0732">Signal</keyword>
<evidence type="ECO:0000256" key="2">
    <source>
        <dbReference type="SAM" id="SignalP"/>
    </source>
</evidence>
<dbReference type="Proteomes" id="UP001620645">
    <property type="component" value="Unassembled WGS sequence"/>
</dbReference>
<organism evidence="3 4">
    <name type="scientific">Heterodera schachtii</name>
    <name type="common">Sugarbeet cyst nematode worm</name>
    <name type="synonym">Tylenchus schachtii</name>
    <dbReference type="NCBI Taxonomy" id="97005"/>
    <lineage>
        <taxon>Eukaryota</taxon>
        <taxon>Metazoa</taxon>
        <taxon>Ecdysozoa</taxon>
        <taxon>Nematoda</taxon>
        <taxon>Chromadorea</taxon>
        <taxon>Rhabditida</taxon>
        <taxon>Tylenchina</taxon>
        <taxon>Tylenchomorpha</taxon>
        <taxon>Tylenchoidea</taxon>
        <taxon>Heteroderidae</taxon>
        <taxon>Heteroderinae</taxon>
        <taxon>Heterodera</taxon>
    </lineage>
</organism>
<feature type="chain" id="PRO_5044741774" evidence="2">
    <location>
        <begin position="17"/>
        <end position="204"/>
    </location>
</feature>